<keyword evidence="6" id="KW-1015">Disulfide bond</keyword>
<dbReference type="InterPro" id="IPR036179">
    <property type="entry name" value="Ig-like_dom_sf"/>
</dbReference>
<sequence length="101" mass="11128">TSWGILLLKRLNADISQPPEVVVSAGKTAQIPCNHGISTYNSLYWYMQKQDVAPDYIISGYSAPVRNGRFNMTIDKGNTSTELSIGEVEIADAGVYYLNIL</sequence>
<dbReference type="InParanoid" id="A0A803SKN8"/>
<dbReference type="SUPFAM" id="SSF48726">
    <property type="entry name" value="Immunoglobulin"/>
    <property type="match status" value="1"/>
</dbReference>
<dbReference type="Pfam" id="PF07686">
    <property type="entry name" value="V-set"/>
    <property type="match status" value="1"/>
</dbReference>
<evidence type="ECO:0000256" key="4">
    <source>
        <dbReference type="ARBA" id="ARBA00022859"/>
    </source>
</evidence>
<dbReference type="GeneTree" id="ENSGT00940000171353"/>
<evidence type="ECO:0000313" key="9">
    <source>
        <dbReference type="Ensembl" id="ENSACAP00000023528.1"/>
    </source>
</evidence>
<keyword evidence="2" id="KW-1003">Cell membrane</keyword>
<evidence type="ECO:0000256" key="3">
    <source>
        <dbReference type="ARBA" id="ARBA00022729"/>
    </source>
</evidence>
<dbReference type="Ensembl" id="ENSACAT00000036925.1">
    <property type="protein sequence ID" value="ENSACAP00000023528.1"/>
    <property type="gene ID" value="ENSACAG00000043093.1"/>
</dbReference>
<keyword evidence="7" id="KW-0325">Glycoprotein</keyword>
<evidence type="ECO:0000256" key="5">
    <source>
        <dbReference type="ARBA" id="ARBA00023136"/>
    </source>
</evidence>
<evidence type="ECO:0000256" key="7">
    <source>
        <dbReference type="ARBA" id="ARBA00023180"/>
    </source>
</evidence>
<protein>
    <recommendedName>
        <fullName evidence="8">Immunoglobulin V-set domain-containing protein</fullName>
    </recommendedName>
</protein>
<dbReference type="InterPro" id="IPR013783">
    <property type="entry name" value="Ig-like_fold"/>
</dbReference>
<keyword evidence="5" id="KW-0472">Membrane</keyword>
<evidence type="ECO:0000256" key="1">
    <source>
        <dbReference type="ARBA" id="ARBA00004236"/>
    </source>
</evidence>
<reference evidence="9" key="3">
    <citation type="submission" date="2025-09" db="UniProtKB">
        <authorList>
            <consortium name="Ensembl"/>
        </authorList>
    </citation>
    <scope>IDENTIFICATION</scope>
</reference>
<dbReference type="InterPro" id="IPR052051">
    <property type="entry name" value="TCR_complex_component"/>
</dbReference>
<keyword evidence="10" id="KW-1185">Reference proteome</keyword>
<reference evidence="9" key="2">
    <citation type="submission" date="2025-08" db="UniProtKB">
        <authorList>
            <consortium name="Ensembl"/>
        </authorList>
    </citation>
    <scope>IDENTIFICATION</scope>
</reference>
<proteinExistence type="predicted"/>
<dbReference type="Proteomes" id="UP000001646">
    <property type="component" value="Unplaced"/>
</dbReference>
<dbReference type="GO" id="GO:0005886">
    <property type="term" value="C:plasma membrane"/>
    <property type="evidence" value="ECO:0007669"/>
    <property type="project" value="UniProtKB-SubCell"/>
</dbReference>
<keyword evidence="3" id="KW-0732">Signal</keyword>
<dbReference type="Gene3D" id="2.60.40.10">
    <property type="entry name" value="Immunoglobulins"/>
    <property type="match status" value="1"/>
</dbReference>
<dbReference type="InterPro" id="IPR013106">
    <property type="entry name" value="Ig_V-set"/>
</dbReference>
<evidence type="ECO:0000313" key="10">
    <source>
        <dbReference type="Proteomes" id="UP000001646"/>
    </source>
</evidence>
<evidence type="ECO:0000256" key="2">
    <source>
        <dbReference type="ARBA" id="ARBA00022475"/>
    </source>
</evidence>
<dbReference type="AlphaFoldDB" id="A0A803SKN8"/>
<evidence type="ECO:0000259" key="8">
    <source>
        <dbReference type="Pfam" id="PF07686"/>
    </source>
</evidence>
<accession>A0A803SKN8</accession>
<evidence type="ECO:0000256" key="6">
    <source>
        <dbReference type="ARBA" id="ARBA00023157"/>
    </source>
</evidence>
<comment type="subcellular location">
    <subcellularLocation>
        <location evidence="1">Cell membrane</location>
    </subcellularLocation>
</comment>
<keyword evidence="4" id="KW-0391">Immunity</keyword>
<organism evidence="9 10">
    <name type="scientific">Anolis carolinensis</name>
    <name type="common">Green anole</name>
    <name type="synonym">American chameleon</name>
    <dbReference type="NCBI Taxonomy" id="28377"/>
    <lineage>
        <taxon>Eukaryota</taxon>
        <taxon>Metazoa</taxon>
        <taxon>Chordata</taxon>
        <taxon>Craniata</taxon>
        <taxon>Vertebrata</taxon>
        <taxon>Euteleostomi</taxon>
        <taxon>Lepidosauria</taxon>
        <taxon>Squamata</taxon>
        <taxon>Bifurcata</taxon>
        <taxon>Unidentata</taxon>
        <taxon>Episquamata</taxon>
        <taxon>Toxicofera</taxon>
        <taxon>Iguania</taxon>
        <taxon>Dactyloidae</taxon>
        <taxon>Anolis</taxon>
    </lineage>
</organism>
<name>A0A803SKN8_ANOCA</name>
<dbReference type="GO" id="GO:0002376">
    <property type="term" value="P:immune system process"/>
    <property type="evidence" value="ECO:0007669"/>
    <property type="project" value="UniProtKB-KW"/>
</dbReference>
<reference evidence="9" key="1">
    <citation type="submission" date="2009-12" db="EMBL/GenBank/DDBJ databases">
        <title>The Genome Sequence of Anolis carolinensis (Green Anole Lizard).</title>
        <authorList>
            <consortium name="The Genome Sequencing Platform"/>
            <person name="Di Palma F."/>
            <person name="Alfoldi J."/>
            <person name="Heiman D."/>
            <person name="Young S."/>
            <person name="Grabherr M."/>
            <person name="Johnson J."/>
            <person name="Lander E.S."/>
            <person name="Lindblad-Toh K."/>
        </authorList>
    </citation>
    <scope>NUCLEOTIDE SEQUENCE [LARGE SCALE GENOMIC DNA]</scope>
    <source>
        <strain evidence="9">JBL SC #1</strain>
    </source>
</reference>
<dbReference type="PANTHER" id="PTHR19433">
    <property type="entry name" value="T-CELL RECEPTOR ALPHA CHAIN V REGION-RELATED"/>
    <property type="match status" value="1"/>
</dbReference>
<feature type="domain" description="Immunoglobulin V-set" evidence="8">
    <location>
        <begin position="17"/>
        <end position="99"/>
    </location>
</feature>